<dbReference type="OrthoDB" id="1334872at2"/>
<keyword evidence="1" id="KW-0812">Transmembrane</keyword>
<organism evidence="2 3">
    <name type="scientific">Flavobacterium crocinum</name>
    <dbReference type="NCBI Taxonomy" id="2183896"/>
    <lineage>
        <taxon>Bacteria</taxon>
        <taxon>Pseudomonadati</taxon>
        <taxon>Bacteroidota</taxon>
        <taxon>Flavobacteriia</taxon>
        <taxon>Flavobacteriales</taxon>
        <taxon>Flavobacteriaceae</taxon>
        <taxon>Flavobacterium</taxon>
    </lineage>
</organism>
<evidence type="ECO:0000256" key="1">
    <source>
        <dbReference type="SAM" id="Phobius"/>
    </source>
</evidence>
<keyword evidence="3" id="KW-1185">Reference proteome</keyword>
<dbReference type="AlphaFoldDB" id="A0A2S1YTZ8"/>
<dbReference type="GO" id="GO:0016740">
    <property type="term" value="F:transferase activity"/>
    <property type="evidence" value="ECO:0007669"/>
    <property type="project" value="UniProtKB-KW"/>
</dbReference>
<accession>A0A2S1YTZ8</accession>
<keyword evidence="2" id="KW-0808">Transferase</keyword>
<feature type="transmembrane region" description="Helical" evidence="1">
    <location>
        <begin position="267"/>
        <end position="284"/>
    </location>
</feature>
<dbReference type="Proteomes" id="UP000245250">
    <property type="component" value="Chromosome"/>
</dbReference>
<name>A0A2S1YTZ8_9FLAO</name>
<proteinExistence type="predicted"/>
<reference evidence="2 3" key="1">
    <citation type="submission" date="2018-05" db="EMBL/GenBank/DDBJ databases">
        <title>Genome sequencing of Flavobacterium sp. HYN0056.</title>
        <authorList>
            <person name="Yi H."/>
            <person name="Baek C."/>
        </authorList>
    </citation>
    <scope>NUCLEOTIDE SEQUENCE [LARGE SCALE GENOMIC DNA]</scope>
    <source>
        <strain evidence="2 3">HYN0056</strain>
    </source>
</reference>
<keyword evidence="1" id="KW-0472">Membrane</keyword>
<evidence type="ECO:0000313" key="3">
    <source>
        <dbReference type="Proteomes" id="UP000245250"/>
    </source>
</evidence>
<gene>
    <name evidence="2" type="ORF">HYN56_24640</name>
</gene>
<sequence length="296" mass="35088">MDYVRKTLESIYSDANYSKVSLDDFEVILSDNDPNREIECLLIEFPFENFFYFNTQCDGFLNSYFVLAYGKGEFLKLHNSQEIFQKGSLLNMIGFIKTFNKSRPSIFFTSGFLGNGRIINYDRFDDFMSNLSYWSSWSNGFGIWREDFDMIKGKTKMNTLFPHTSLFLTQYNKKAFVINDEPLFKTQFVKKRGGHNKFQAFSIEYPSLIQSSYDNKQISLETKKKIFKDVLYNYLPLLYFNVKIARRETFSSDAFKKNIQVYFSKRSYWIVCSLSLFIPIKIILRKIKINYFIKSK</sequence>
<keyword evidence="1" id="KW-1133">Transmembrane helix</keyword>
<evidence type="ECO:0000313" key="2">
    <source>
        <dbReference type="EMBL" id="AWK07569.1"/>
    </source>
</evidence>
<protein>
    <submittedName>
        <fullName evidence="2">Glycosyl transferase family 2</fullName>
    </submittedName>
</protein>
<dbReference type="EMBL" id="CP029255">
    <property type="protein sequence ID" value="AWK07569.1"/>
    <property type="molecule type" value="Genomic_DNA"/>
</dbReference>
<dbReference type="KEGG" id="fcr:HYN56_24640"/>